<feature type="compositionally biased region" description="Basic and acidic residues" evidence="6">
    <location>
        <begin position="418"/>
        <end position="428"/>
    </location>
</feature>
<dbReference type="SUPFAM" id="SSF50494">
    <property type="entry name" value="Trypsin-like serine proteases"/>
    <property type="match status" value="1"/>
</dbReference>
<dbReference type="InterPro" id="IPR001254">
    <property type="entry name" value="Trypsin_dom"/>
</dbReference>
<dbReference type="InterPro" id="IPR013087">
    <property type="entry name" value="Znf_C2H2_type"/>
</dbReference>
<keyword evidence="3 5" id="KW-0863">Zinc-finger</keyword>
<feature type="domain" description="C2H2-type" evidence="8">
    <location>
        <begin position="1768"/>
        <end position="1795"/>
    </location>
</feature>
<feature type="domain" description="C2H2-type" evidence="8">
    <location>
        <begin position="764"/>
        <end position="792"/>
    </location>
</feature>
<evidence type="ECO:0000259" key="9">
    <source>
        <dbReference type="PROSITE" id="PS50240"/>
    </source>
</evidence>
<evidence type="ECO:0000256" key="3">
    <source>
        <dbReference type="ARBA" id="ARBA00022771"/>
    </source>
</evidence>
<sequence>MNSLTSVIVLLSCLLIENVKSEINADAPVNEPSYYNPRKCGLTLRTTTTRGKRYVRKPDYHLKVLGGTDVEMDEHPWTVAVYLNGFYCCVGTLISRKHVLTAAHCFIRDDVKPTVGRCSAEHAITEEEALKYTRVMYGSKCLRRSRASNCFNSTGMKTVRIVRAQYGRFFRQRCTGGDIALLELKKEISEKDANYICLANRVLFTEKFYTIQTAGWGSNPAMKRIIMNNLQKLEFSRLFDYGACKEKMDSIPNDALCTEESYNQNVCLGDSGGGLMVQLHDGRWLLLGVVSYGSPCDRLLEKTVKPSVQQKRQRDLLSDEAYRTMMTIGERGEFDLLFTSIKLHNNFRILIDALGANDRMEESEGRRYGLTWLDQRACLSARNFVQLHQFMDVRLNTTNGNTNRFIYEQALGKVNEPERKRQRLEVDGSKQQPTKEQQQLQKKNVVNARSLINFTNLVGYKRLQCVGPNESRTIVSRLYNFDKFKNISGGFRLYLRLMTDAILNEICDKIDDHDHSDCFDKAKDMDLCIAQILRYTWSQLSEKERLIYEIVARCKVQKKYEAELNKMKNCQNAGSEKSIEEAEMQWIRSLPAMPLTEFKFMSTWVKKQKENEYHRLHSKRIRCPFCKYSILGNDTLQLHILNGHHNMYVYACHCCFKGFTSLEQLKKHHCQEFTEFMLQLLLRETKLEMKFAMHTLICAECNLQVPLSSLNNSSSDKKHIKLQRLLTYHSTDKLVSCITLFAVCPSKVKYVTMKACTMKSGIPLQCKFCSHKFISAADIEKHQLNEHCGEVTKLKCPVCPRFYITDCFFRDHLLSHLGELNSMTSILYKATLLPPAFSHETSFKMGPSLQKIIGSDMTELSRVEKSNDLSDDEDESYEKSILNKKMRGMNEKKKKKIRRTDQDLCYYCKHARQVMTKPLRSSLCRCIKSKHEPKSFIVRDSFMKSLVEKFTREGRLYVDKGDSILDTTIGAIIDDSVFICVKCKGLHLGDENTLKHLRICMQKDVESPDPEKHFDLMDSKIVIRLTYPHCSPNSRISCPECEVTCCSIASLRRHLALDHGIFAYYNIPESHKAVGIMEYAPSRIAKDAKADLATRINLELNLTPTGEFKIRHNKRSQSPPVTSASCSTPVTSNVHVTGNFQRSLLSAETRPTLMQNVTESPQSSELMGKFICIVCFVTSDSSQQSANHFVRSHLHLCSECGSGFTEKQSLLSHLLVCQKWPRKCSDGEFFPRCPICSSLLPTPERYFYHLLYSHKTYMRINQKSQQINPMFIWKKVSLKDAAKLRKKLMDTLVGKTHTNFVKENVLHSSIHSTKNASGTESTDTNRFLCALCELDFPNQAECDVHLQKHPEQWTCCPVCAYFRNQCPIRTVSELFEHLLFKHTGVKIVCSLCRSLSSCESTTPLSVRRCEEQMIRHILYACNGTQVCFLCNDGAVRSPEKLKKHRVSEHRVIFERFGCSGCSRKFHTCSSFKKHSCNVLLKCSCGINTLFTEEEFEKHFDIHLNSMKDFCLLCNKYMFSRDQLFSHVVSHRIAINGKRQLVQLNTPDSVLSSPAPNIALQNNMSINASSEERNATIFSFGKVKADNDDDEIQFLGLEYLTDDTNGSGNKDQDDVVLATRTVPNNCTTSKVDVAEAGSPCCTRTTEATETSIAQLPTDETSQECGSSTTVCNANAANVVCNTVDRQNSATTNERPISTVERRLTSARTPSHYHHKTTDDEDDVENLGINEALKDVKAVDDKTGDLDLEVIKDAERCTGFHKISKREAKFCCGQCTEKFLTKTSLAIHKETHRYDAGQTIEAVYGIPIETTVHICRLCCLAYESHTVYQVHMRTHGVLRNCERCSVVAFNEEQMKNHQDQHVISAGKQQSVYVCSKCVATYSTDGRLYHHMFIFHAQAILYFCKNCGLANTNGRVVYEHIIRRGCSWQNLSQVPDFVIMGFTAACIFHYQPVNPVQYESRVRNNELLVVIPSECIHRSFLSHPNDVISITCPICNSLMSFLRLQAENPKFTGSLPRTLNHATDDNDAMILTMLNIWKMECNDHQASTMKIGNRQTLPVQPRRMSTSVCVRQPLPQISWVPVRQALTADPASVLFPASSSSSSQTAGTNSHRDIPTTILTTPDLVSSSVSTLEGIYSSMFSKAPPHLQPYRGVLEAVSLKVNTQVVSRDYIVKNAEGKYFCAKSGCANVRIEKITSGRVHNLRHNPQNIFFCLECGSAFPFENLIVNHMVEFHHQKQTPSLNLRCPLCPETPPFNRVDLFRKHLAGSKVHLVATRSFQFKRRCKLRFRSAEAQLRHEHDHHLAKNAQCCFVCGTSRNWWSSAERSDFPYVDHSYIHAFSLWGMCRECGLCYPNELKNQQYFLHFEDQHMIKKSGVWHCKICNIRIDSCDIYVHVLQRHFVIGVKRDRRKPYAVETSDAMMRAFLGYPVPDNARI</sequence>
<dbReference type="Proteomes" id="UP000277928">
    <property type="component" value="Unassembled WGS sequence"/>
</dbReference>
<name>A0A3P6TEM3_LITSI</name>
<reference evidence="10 11" key="1">
    <citation type="submission" date="2018-08" db="EMBL/GenBank/DDBJ databases">
        <authorList>
            <person name="Laetsch R D."/>
            <person name="Stevens L."/>
            <person name="Kumar S."/>
            <person name="Blaxter L. M."/>
        </authorList>
    </citation>
    <scope>NUCLEOTIDE SEQUENCE [LARGE SCALE GENOMIC DNA]</scope>
</reference>
<dbReference type="STRING" id="42156.A0A3P6TEM3"/>
<dbReference type="SMART" id="SM00020">
    <property type="entry name" value="Tryp_SPc"/>
    <property type="match status" value="1"/>
</dbReference>
<dbReference type="GO" id="GO:0006508">
    <property type="term" value="P:proteolysis"/>
    <property type="evidence" value="ECO:0007669"/>
    <property type="project" value="InterPro"/>
</dbReference>
<keyword evidence="2" id="KW-0677">Repeat</keyword>
<evidence type="ECO:0000256" key="7">
    <source>
        <dbReference type="SAM" id="SignalP"/>
    </source>
</evidence>
<organism evidence="10 11">
    <name type="scientific">Litomosoides sigmodontis</name>
    <name type="common">Filarial nematode worm</name>
    <dbReference type="NCBI Taxonomy" id="42156"/>
    <lineage>
        <taxon>Eukaryota</taxon>
        <taxon>Metazoa</taxon>
        <taxon>Ecdysozoa</taxon>
        <taxon>Nematoda</taxon>
        <taxon>Chromadorea</taxon>
        <taxon>Rhabditida</taxon>
        <taxon>Spirurina</taxon>
        <taxon>Spiruromorpha</taxon>
        <taxon>Filarioidea</taxon>
        <taxon>Onchocercidae</taxon>
        <taxon>Litomosoides</taxon>
    </lineage>
</organism>
<evidence type="ECO:0000256" key="5">
    <source>
        <dbReference type="PROSITE-ProRule" id="PRU00042"/>
    </source>
</evidence>
<gene>
    <name evidence="10" type="ORF">NLS_LOCUS5296</name>
</gene>
<dbReference type="PRINTS" id="PR00722">
    <property type="entry name" value="CHYMOTRYPSIN"/>
</dbReference>
<feature type="domain" description="C2H2-type" evidence="8">
    <location>
        <begin position="2207"/>
        <end position="2236"/>
    </location>
</feature>
<dbReference type="OMA" id="SFKSPEC"/>
<evidence type="ECO:0000256" key="6">
    <source>
        <dbReference type="SAM" id="MobiDB-lite"/>
    </source>
</evidence>
<dbReference type="GO" id="GO:0008270">
    <property type="term" value="F:zinc ion binding"/>
    <property type="evidence" value="ECO:0007669"/>
    <property type="project" value="UniProtKB-KW"/>
</dbReference>
<keyword evidence="7" id="KW-0732">Signal</keyword>
<evidence type="ECO:0000259" key="8">
    <source>
        <dbReference type="PROSITE" id="PS50157"/>
    </source>
</evidence>
<dbReference type="PANTHER" id="PTHR24379:SF121">
    <property type="entry name" value="C2H2-TYPE DOMAIN-CONTAINING PROTEIN"/>
    <property type="match status" value="1"/>
</dbReference>
<dbReference type="SMART" id="SM00355">
    <property type="entry name" value="ZnF_C2H2"/>
    <property type="match status" value="18"/>
</dbReference>
<dbReference type="Gene3D" id="2.40.10.10">
    <property type="entry name" value="Trypsin-like serine proteases"/>
    <property type="match status" value="1"/>
</dbReference>
<dbReference type="InterPro" id="IPR001314">
    <property type="entry name" value="Peptidase_S1A"/>
</dbReference>
<feature type="compositionally biased region" description="Low complexity" evidence="6">
    <location>
        <begin position="430"/>
        <end position="442"/>
    </location>
</feature>
<evidence type="ECO:0000256" key="2">
    <source>
        <dbReference type="ARBA" id="ARBA00022737"/>
    </source>
</evidence>
<feature type="signal peptide" evidence="7">
    <location>
        <begin position="1"/>
        <end position="21"/>
    </location>
</feature>
<dbReference type="InterPro" id="IPR043504">
    <property type="entry name" value="Peptidase_S1_PA_chymotrypsin"/>
</dbReference>
<dbReference type="Pfam" id="PF00089">
    <property type="entry name" value="Trypsin"/>
    <property type="match status" value="1"/>
</dbReference>
<dbReference type="OrthoDB" id="5805083at2759"/>
<dbReference type="InterPro" id="IPR018114">
    <property type="entry name" value="TRYPSIN_HIS"/>
</dbReference>
<accession>A0A3P6TEM3</accession>
<keyword evidence="11" id="KW-1185">Reference proteome</keyword>
<feature type="domain" description="Peptidase S1" evidence="9">
    <location>
        <begin position="64"/>
        <end position="378"/>
    </location>
</feature>
<keyword evidence="4" id="KW-0862">Zinc</keyword>
<evidence type="ECO:0000313" key="11">
    <source>
        <dbReference type="Proteomes" id="UP000277928"/>
    </source>
</evidence>
<dbReference type="PROSITE" id="PS00028">
    <property type="entry name" value="ZINC_FINGER_C2H2_1"/>
    <property type="match status" value="7"/>
</dbReference>
<feature type="region of interest" description="Disordered" evidence="6">
    <location>
        <begin position="418"/>
        <end position="442"/>
    </location>
</feature>
<dbReference type="PROSITE" id="PS50157">
    <property type="entry name" value="ZINC_FINGER_C2H2_2"/>
    <property type="match status" value="3"/>
</dbReference>
<evidence type="ECO:0008006" key="12">
    <source>
        <dbReference type="Google" id="ProtNLM"/>
    </source>
</evidence>
<protein>
    <recommendedName>
        <fullName evidence="12">C2H2-type domain-containing protein</fullName>
    </recommendedName>
</protein>
<evidence type="ECO:0000256" key="4">
    <source>
        <dbReference type="ARBA" id="ARBA00022833"/>
    </source>
</evidence>
<dbReference type="PROSITE" id="PS00134">
    <property type="entry name" value="TRYPSIN_HIS"/>
    <property type="match status" value="1"/>
</dbReference>
<dbReference type="PROSITE" id="PS50240">
    <property type="entry name" value="TRYPSIN_DOM"/>
    <property type="match status" value="1"/>
</dbReference>
<evidence type="ECO:0000313" key="10">
    <source>
        <dbReference type="EMBL" id="VDK81443.1"/>
    </source>
</evidence>
<keyword evidence="1" id="KW-0479">Metal-binding</keyword>
<dbReference type="GO" id="GO:0004252">
    <property type="term" value="F:serine-type endopeptidase activity"/>
    <property type="evidence" value="ECO:0007669"/>
    <property type="project" value="InterPro"/>
</dbReference>
<dbReference type="PANTHER" id="PTHR24379">
    <property type="entry name" value="KRAB AND ZINC FINGER DOMAIN-CONTAINING"/>
    <property type="match status" value="1"/>
</dbReference>
<evidence type="ECO:0000256" key="1">
    <source>
        <dbReference type="ARBA" id="ARBA00022723"/>
    </source>
</evidence>
<feature type="chain" id="PRO_5017964202" description="C2H2-type domain-containing protein" evidence="7">
    <location>
        <begin position="22"/>
        <end position="2431"/>
    </location>
</feature>
<proteinExistence type="predicted"/>
<dbReference type="InterPro" id="IPR009003">
    <property type="entry name" value="Peptidase_S1_PA"/>
</dbReference>
<dbReference type="EMBL" id="UYRX01000390">
    <property type="protein sequence ID" value="VDK81443.1"/>
    <property type="molecule type" value="Genomic_DNA"/>
</dbReference>